<organism evidence="1 2">
    <name type="scientific">Quercus suber</name>
    <name type="common">Cork oak</name>
    <dbReference type="NCBI Taxonomy" id="58331"/>
    <lineage>
        <taxon>Eukaryota</taxon>
        <taxon>Viridiplantae</taxon>
        <taxon>Streptophyta</taxon>
        <taxon>Embryophyta</taxon>
        <taxon>Tracheophyta</taxon>
        <taxon>Spermatophyta</taxon>
        <taxon>Magnoliopsida</taxon>
        <taxon>eudicotyledons</taxon>
        <taxon>Gunneridae</taxon>
        <taxon>Pentapetalae</taxon>
        <taxon>rosids</taxon>
        <taxon>fabids</taxon>
        <taxon>Fagales</taxon>
        <taxon>Fagaceae</taxon>
        <taxon>Quercus</taxon>
    </lineage>
</organism>
<sequence>MTSHCHRIAYWLMECSLTDEEINELQVFYMIRFC</sequence>
<accession>A0AAW0IWL9</accession>
<name>A0AAW0IWL9_QUESU</name>
<reference evidence="1 2" key="1">
    <citation type="journal article" date="2018" name="Sci. Data">
        <title>The draft genome sequence of cork oak.</title>
        <authorList>
            <person name="Ramos A.M."/>
            <person name="Usie A."/>
            <person name="Barbosa P."/>
            <person name="Barros P.M."/>
            <person name="Capote T."/>
            <person name="Chaves I."/>
            <person name="Simoes F."/>
            <person name="Abreu I."/>
            <person name="Carrasquinho I."/>
            <person name="Faro C."/>
            <person name="Guimaraes J.B."/>
            <person name="Mendonca D."/>
            <person name="Nobrega F."/>
            <person name="Rodrigues L."/>
            <person name="Saibo N.J.M."/>
            <person name="Varela M.C."/>
            <person name="Egas C."/>
            <person name="Matos J."/>
            <person name="Miguel C.M."/>
            <person name="Oliveira M.M."/>
            <person name="Ricardo C.P."/>
            <person name="Goncalves S."/>
        </authorList>
    </citation>
    <scope>NUCLEOTIDE SEQUENCE [LARGE SCALE GENOMIC DNA]</scope>
    <source>
        <strain evidence="2">cv. HL8</strain>
    </source>
</reference>
<evidence type="ECO:0000313" key="2">
    <source>
        <dbReference type="Proteomes" id="UP000237347"/>
    </source>
</evidence>
<protein>
    <submittedName>
        <fullName evidence="1">Uncharacterized protein</fullName>
    </submittedName>
</protein>
<dbReference type="Proteomes" id="UP000237347">
    <property type="component" value="Unassembled WGS sequence"/>
</dbReference>
<proteinExistence type="predicted"/>
<dbReference type="AlphaFoldDB" id="A0AAW0IWL9"/>
<comment type="caution">
    <text evidence="1">The sequence shown here is derived from an EMBL/GenBank/DDBJ whole genome shotgun (WGS) entry which is preliminary data.</text>
</comment>
<evidence type="ECO:0000313" key="1">
    <source>
        <dbReference type="EMBL" id="KAK7818541.1"/>
    </source>
</evidence>
<gene>
    <name evidence="1" type="ORF">CFP56_041323</name>
</gene>
<dbReference type="EMBL" id="PKMF04000823">
    <property type="protein sequence ID" value="KAK7818541.1"/>
    <property type="molecule type" value="Genomic_DNA"/>
</dbReference>
<keyword evidence="2" id="KW-1185">Reference proteome</keyword>